<evidence type="ECO:0000313" key="16">
    <source>
        <dbReference type="EMBL" id="SNR52635.1"/>
    </source>
</evidence>
<keyword evidence="7 13" id="KW-0418">Kinase</keyword>
<dbReference type="InterPro" id="IPR015813">
    <property type="entry name" value="Pyrv/PenolPyrv_kinase-like_dom"/>
</dbReference>
<evidence type="ECO:0000313" key="17">
    <source>
        <dbReference type="EMBL" id="TBN49321.1"/>
    </source>
</evidence>
<gene>
    <name evidence="17" type="primary">pyk</name>
    <name evidence="17" type="ORF">EYF88_12155</name>
    <name evidence="16" type="ORF">SAMN06265378_10764</name>
</gene>
<evidence type="ECO:0000256" key="12">
    <source>
        <dbReference type="NCBIfam" id="TIGR01064"/>
    </source>
</evidence>
<dbReference type="EMBL" id="FZNM01000007">
    <property type="protein sequence ID" value="SNR52635.1"/>
    <property type="molecule type" value="Genomic_DNA"/>
</dbReference>
<dbReference type="AlphaFoldDB" id="A0A238X0Z8"/>
<dbReference type="GO" id="GO:0016301">
    <property type="term" value="F:kinase activity"/>
    <property type="evidence" value="ECO:0007669"/>
    <property type="project" value="UniProtKB-KW"/>
</dbReference>
<comment type="pathway">
    <text evidence="1 13">Carbohydrate degradation; glycolysis; pyruvate from D-glyceraldehyde 3-phosphate: step 5/5.</text>
</comment>
<dbReference type="FunFam" id="2.40.33.10:FF:000001">
    <property type="entry name" value="Pyruvate kinase"/>
    <property type="match status" value="1"/>
</dbReference>
<evidence type="ECO:0000256" key="7">
    <source>
        <dbReference type="ARBA" id="ARBA00022777"/>
    </source>
</evidence>
<evidence type="ECO:0000256" key="3">
    <source>
        <dbReference type="ARBA" id="ARBA00012142"/>
    </source>
</evidence>
<evidence type="ECO:0000256" key="9">
    <source>
        <dbReference type="ARBA" id="ARBA00022842"/>
    </source>
</evidence>
<dbReference type="GO" id="GO:0030955">
    <property type="term" value="F:potassium ion binding"/>
    <property type="evidence" value="ECO:0007669"/>
    <property type="project" value="UniProtKB-UniRule"/>
</dbReference>
<proteinExistence type="inferred from homology"/>
<dbReference type="Pfam" id="PF00224">
    <property type="entry name" value="PK"/>
    <property type="match status" value="1"/>
</dbReference>
<dbReference type="InterPro" id="IPR011037">
    <property type="entry name" value="Pyrv_Knase-like_insert_dom_sf"/>
</dbReference>
<evidence type="ECO:0000313" key="19">
    <source>
        <dbReference type="Proteomes" id="UP000292859"/>
    </source>
</evidence>
<dbReference type="SUPFAM" id="SSF51621">
    <property type="entry name" value="Phosphoenolpyruvate/pyruvate domain"/>
    <property type="match status" value="1"/>
</dbReference>
<dbReference type="SUPFAM" id="SSF52935">
    <property type="entry name" value="PK C-terminal domain-like"/>
    <property type="match status" value="1"/>
</dbReference>
<evidence type="ECO:0000256" key="8">
    <source>
        <dbReference type="ARBA" id="ARBA00022840"/>
    </source>
</evidence>
<dbReference type="EMBL" id="SIRL01000008">
    <property type="protein sequence ID" value="TBN49321.1"/>
    <property type="molecule type" value="Genomic_DNA"/>
</dbReference>
<reference evidence="17 19" key="3">
    <citation type="submission" date="2019-02" db="EMBL/GenBank/DDBJ databases">
        <authorList>
            <person name="Zhang G."/>
        </authorList>
    </citation>
    <scope>NUCLEOTIDE SEQUENCE [LARGE SCALE GENOMIC DNA]</scope>
    <source>
        <strain evidence="17 19">CMB17</strain>
    </source>
</reference>
<dbReference type="Proteomes" id="UP000292859">
    <property type="component" value="Unassembled WGS sequence"/>
</dbReference>
<dbReference type="Proteomes" id="UP000198409">
    <property type="component" value="Unassembled WGS sequence"/>
</dbReference>
<evidence type="ECO:0000256" key="5">
    <source>
        <dbReference type="ARBA" id="ARBA00022723"/>
    </source>
</evidence>
<keyword evidence="8" id="KW-0067">ATP-binding</keyword>
<evidence type="ECO:0000256" key="4">
    <source>
        <dbReference type="ARBA" id="ARBA00022679"/>
    </source>
</evidence>
<dbReference type="InterPro" id="IPR015806">
    <property type="entry name" value="Pyrv_Knase_insert_dom_sf"/>
</dbReference>
<keyword evidence="19" id="KW-1185">Reference proteome</keyword>
<dbReference type="InterPro" id="IPR001697">
    <property type="entry name" value="Pyr_Knase"/>
</dbReference>
<dbReference type="NCBIfam" id="NF004978">
    <property type="entry name" value="PRK06354.1"/>
    <property type="match status" value="1"/>
</dbReference>
<dbReference type="OrthoDB" id="9812123at2"/>
<dbReference type="UniPathway" id="UPA00109">
    <property type="reaction ID" value="UER00188"/>
</dbReference>
<dbReference type="NCBIfam" id="NF004491">
    <property type="entry name" value="PRK05826.1"/>
    <property type="match status" value="1"/>
</dbReference>
<evidence type="ECO:0000313" key="18">
    <source>
        <dbReference type="Proteomes" id="UP000198409"/>
    </source>
</evidence>
<dbReference type="Gene3D" id="2.40.33.10">
    <property type="entry name" value="PK beta-barrel domain-like"/>
    <property type="match status" value="1"/>
</dbReference>
<sequence length="481" mass="51828">MRRHRNVKIVATLGPASSAKDMIRALFDTGADVFRLNMSHGSHDDHRARYDAIRAVEAETGRPIAILADLQGPKLRVGQFAAGAHDLEEGDRFRFDLDAAPGDSQRVQLPHPEIFAALVPGSNLLVNDGKIRLRVEDCGRDFANCVVTVGGTISDRKGVNVPDVVLPLAALSGKDRADLEFACELGVDWLALSFVQRAADVEEARALAKGRAAILSKIEKPAAVDAFEEILAASDGIMVARGDLGVELPIYSVPPIQKRLVRKCRSAAKPVIVATQMLESMIDSPMPTRAEVSDVANAIYEGADAVMLSAESAAGAYPIEAVRTMDNVARSVEADSNYRAIIEASRQNKLHSVADAIVTAAREIAETTDIAAICAFSQSGKTASLVARERPRVPIIALTHVESVLRRMCLTWGTHCVITPQLSRFKEAVVNATRAAREFNFADESRQVVVIAGVPFNVPGSTNIVRIAPCDERLIFASDPE</sequence>
<keyword evidence="4 13" id="KW-0808">Transferase</keyword>
<dbReference type="EC" id="2.7.1.40" evidence="3 12"/>
<dbReference type="InterPro" id="IPR015793">
    <property type="entry name" value="Pyrv_Knase_brl"/>
</dbReference>
<dbReference type="NCBIfam" id="TIGR01064">
    <property type="entry name" value="pyruv_kin"/>
    <property type="match status" value="1"/>
</dbReference>
<accession>A0A238X0Z8</accession>
<evidence type="ECO:0000256" key="11">
    <source>
        <dbReference type="ARBA" id="ARBA00023317"/>
    </source>
</evidence>
<name>A0A238X0Z8_9RHOB</name>
<keyword evidence="9 13" id="KW-0460">Magnesium</keyword>
<evidence type="ECO:0000256" key="6">
    <source>
        <dbReference type="ARBA" id="ARBA00022741"/>
    </source>
</evidence>
<comment type="catalytic activity">
    <reaction evidence="13">
        <text>pyruvate + ATP = phosphoenolpyruvate + ADP + H(+)</text>
        <dbReference type="Rhea" id="RHEA:18157"/>
        <dbReference type="ChEBI" id="CHEBI:15361"/>
        <dbReference type="ChEBI" id="CHEBI:15378"/>
        <dbReference type="ChEBI" id="CHEBI:30616"/>
        <dbReference type="ChEBI" id="CHEBI:58702"/>
        <dbReference type="ChEBI" id="CHEBI:456216"/>
        <dbReference type="EC" id="2.7.1.40"/>
    </reaction>
</comment>
<dbReference type="PANTHER" id="PTHR11817">
    <property type="entry name" value="PYRUVATE KINASE"/>
    <property type="match status" value="1"/>
</dbReference>
<comment type="similarity">
    <text evidence="2 13">Belongs to the pyruvate kinase family.</text>
</comment>
<dbReference type="InterPro" id="IPR040442">
    <property type="entry name" value="Pyrv_kinase-like_dom_sf"/>
</dbReference>
<keyword evidence="11 16" id="KW-0670">Pyruvate</keyword>
<dbReference type="InterPro" id="IPR036918">
    <property type="entry name" value="Pyrv_Knase_C_sf"/>
</dbReference>
<keyword evidence="5" id="KW-0479">Metal-binding</keyword>
<keyword evidence="10 13" id="KW-0324">Glycolysis</keyword>
<reference evidence="18" key="1">
    <citation type="submission" date="2017-06" db="EMBL/GenBank/DDBJ databases">
        <authorList>
            <person name="Varghese N."/>
            <person name="Submissions S."/>
        </authorList>
    </citation>
    <scope>NUCLEOTIDE SEQUENCE [LARGE SCALE GENOMIC DNA]</scope>
    <source>
        <strain evidence="18">DSM 26170</strain>
    </source>
</reference>
<dbReference type="GO" id="GO:0000287">
    <property type="term" value="F:magnesium ion binding"/>
    <property type="evidence" value="ECO:0007669"/>
    <property type="project" value="UniProtKB-UniRule"/>
</dbReference>
<feature type="domain" description="Pyruvate kinase barrel" evidence="14">
    <location>
        <begin position="5"/>
        <end position="322"/>
    </location>
</feature>
<dbReference type="Pfam" id="PF02887">
    <property type="entry name" value="PK_C"/>
    <property type="match status" value="1"/>
</dbReference>
<dbReference type="SUPFAM" id="SSF50800">
    <property type="entry name" value="PK beta-barrel domain-like"/>
    <property type="match status" value="1"/>
</dbReference>
<dbReference type="Gene3D" id="3.20.20.60">
    <property type="entry name" value="Phosphoenolpyruvate-binding domains"/>
    <property type="match status" value="1"/>
</dbReference>
<evidence type="ECO:0000256" key="1">
    <source>
        <dbReference type="ARBA" id="ARBA00004997"/>
    </source>
</evidence>
<dbReference type="PRINTS" id="PR01050">
    <property type="entry name" value="PYRUVTKNASE"/>
</dbReference>
<keyword evidence="6" id="KW-0547">Nucleotide-binding</keyword>
<protein>
    <recommendedName>
        <fullName evidence="3 12">Pyruvate kinase</fullName>
        <ecNumber evidence="3 12">2.7.1.40</ecNumber>
    </recommendedName>
</protein>
<organism evidence="16 18">
    <name type="scientific">Paracoccus sediminis</name>
    <dbReference type="NCBI Taxonomy" id="1214787"/>
    <lineage>
        <taxon>Bacteria</taxon>
        <taxon>Pseudomonadati</taxon>
        <taxon>Pseudomonadota</taxon>
        <taxon>Alphaproteobacteria</taxon>
        <taxon>Rhodobacterales</taxon>
        <taxon>Paracoccaceae</taxon>
        <taxon>Paracoccus</taxon>
    </lineage>
</organism>
<evidence type="ECO:0000259" key="15">
    <source>
        <dbReference type="Pfam" id="PF02887"/>
    </source>
</evidence>
<dbReference type="GO" id="GO:0005524">
    <property type="term" value="F:ATP binding"/>
    <property type="evidence" value="ECO:0007669"/>
    <property type="project" value="UniProtKB-KW"/>
</dbReference>
<dbReference type="NCBIfam" id="NF004886">
    <property type="entry name" value="PRK06247.1"/>
    <property type="match status" value="1"/>
</dbReference>
<feature type="domain" description="Pyruvate kinase C-terminal" evidence="15">
    <location>
        <begin position="355"/>
        <end position="467"/>
    </location>
</feature>
<dbReference type="InterPro" id="IPR015795">
    <property type="entry name" value="Pyrv_Knase_C"/>
</dbReference>
<dbReference type="RefSeq" id="WP_089388306.1">
    <property type="nucleotide sequence ID" value="NZ_FZNM01000007.1"/>
</dbReference>
<evidence type="ECO:0000259" key="14">
    <source>
        <dbReference type="Pfam" id="PF00224"/>
    </source>
</evidence>
<evidence type="ECO:0000256" key="10">
    <source>
        <dbReference type="ARBA" id="ARBA00023152"/>
    </source>
</evidence>
<reference evidence="16" key="2">
    <citation type="submission" date="2017-06" db="EMBL/GenBank/DDBJ databases">
        <authorList>
            <person name="Kim H.J."/>
            <person name="Triplett B.A."/>
        </authorList>
    </citation>
    <scope>NUCLEOTIDE SEQUENCE [LARGE SCALE GENOMIC DNA]</scope>
    <source>
        <strain evidence="16">DSM 26170</strain>
    </source>
</reference>
<dbReference type="Gene3D" id="3.40.1380.20">
    <property type="entry name" value="Pyruvate kinase, C-terminal domain"/>
    <property type="match status" value="1"/>
</dbReference>
<evidence type="ECO:0000256" key="13">
    <source>
        <dbReference type="RuleBase" id="RU000504"/>
    </source>
</evidence>
<evidence type="ECO:0000256" key="2">
    <source>
        <dbReference type="ARBA" id="ARBA00008663"/>
    </source>
</evidence>
<dbReference type="GO" id="GO:0004743">
    <property type="term" value="F:pyruvate kinase activity"/>
    <property type="evidence" value="ECO:0007669"/>
    <property type="project" value="UniProtKB-UniRule"/>
</dbReference>